<organism evidence="1">
    <name type="scientific">viral metagenome</name>
    <dbReference type="NCBI Taxonomy" id="1070528"/>
    <lineage>
        <taxon>unclassified sequences</taxon>
        <taxon>metagenomes</taxon>
        <taxon>organismal metagenomes</taxon>
    </lineage>
</organism>
<protein>
    <submittedName>
        <fullName evidence="1">Uncharacterized protein</fullName>
    </submittedName>
</protein>
<reference evidence="1" key="1">
    <citation type="journal article" date="2020" name="Nature">
        <title>Giant virus diversity and host interactions through global metagenomics.</title>
        <authorList>
            <person name="Schulz F."/>
            <person name="Roux S."/>
            <person name="Paez-Espino D."/>
            <person name="Jungbluth S."/>
            <person name="Walsh D.A."/>
            <person name="Denef V.J."/>
            <person name="McMahon K.D."/>
            <person name="Konstantinidis K.T."/>
            <person name="Eloe-Fadrosh E.A."/>
            <person name="Kyrpides N.C."/>
            <person name="Woyke T."/>
        </authorList>
    </citation>
    <scope>NUCLEOTIDE SEQUENCE</scope>
    <source>
        <strain evidence="1">GVMAG-M-3300023179-82</strain>
    </source>
</reference>
<evidence type="ECO:0000313" key="1">
    <source>
        <dbReference type="EMBL" id="QHT76609.1"/>
    </source>
</evidence>
<dbReference type="AlphaFoldDB" id="A0A6C0H7X8"/>
<proteinExistence type="predicted"/>
<accession>A0A6C0H7X8</accession>
<name>A0A6C0H7X8_9ZZZZ</name>
<sequence length="247" mass="29043">MATIQNNTNFTEKNQQIKKELYNKFYNPEYPEISYIVGLKFNRIPKLGYYFLDKMSNEGLFIKYHEYNYAFINYLPPNKLIELNNTIKDLHHHFIISVELFDEFINLIIENIDLTQLEGFWFKTNYIKLIMKYINEEIINYPCNTLNIENINSMIGPPPGLELTPPQELNIITHPPGLYNSPTLEVYTSRSVLTILEIVNDKQYKCNLCNSTYTGNYYKVNTLMIIKSVCIKCYNSINITLIKKISL</sequence>
<dbReference type="EMBL" id="MN739898">
    <property type="protein sequence ID" value="QHT76609.1"/>
    <property type="molecule type" value="Genomic_DNA"/>
</dbReference>